<evidence type="ECO:0000313" key="2">
    <source>
        <dbReference type="Proteomes" id="UP000077266"/>
    </source>
</evidence>
<organism evidence="1 2">
    <name type="scientific">Exidia glandulosa HHB12029</name>
    <dbReference type="NCBI Taxonomy" id="1314781"/>
    <lineage>
        <taxon>Eukaryota</taxon>
        <taxon>Fungi</taxon>
        <taxon>Dikarya</taxon>
        <taxon>Basidiomycota</taxon>
        <taxon>Agaricomycotina</taxon>
        <taxon>Agaricomycetes</taxon>
        <taxon>Auriculariales</taxon>
        <taxon>Exidiaceae</taxon>
        <taxon>Exidia</taxon>
    </lineage>
</organism>
<evidence type="ECO:0000313" key="1">
    <source>
        <dbReference type="EMBL" id="KZV99916.1"/>
    </source>
</evidence>
<name>A0A165MXR4_EXIGL</name>
<reference evidence="1 2" key="1">
    <citation type="journal article" date="2016" name="Mol. Biol. Evol.">
        <title>Comparative Genomics of Early-Diverging Mushroom-Forming Fungi Provides Insights into the Origins of Lignocellulose Decay Capabilities.</title>
        <authorList>
            <person name="Nagy L.G."/>
            <person name="Riley R."/>
            <person name="Tritt A."/>
            <person name="Adam C."/>
            <person name="Daum C."/>
            <person name="Floudas D."/>
            <person name="Sun H."/>
            <person name="Yadav J.S."/>
            <person name="Pangilinan J."/>
            <person name="Larsson K.H."/>
            <person name="Matsuura K."/>
            <person name="Barry K."/>
            <person name="Labutti K."/>
            <person name="Kuo R."/>
            <person name="Ohm R.A."/>
            <person name="Bhattacharya S.S."/>
            <person name="Shirouzu T."/>
            <person name="Yoshinaga Y."/>
            <person name="Martin F.M."/>
            <person name="Grigoriev I.V."/>
            <person name="Hibbett D.S."/>
        </authorList>
    </citation>
    <scope>NUCLEOTIDE SEQUENCE [LARGE SCALE GENOMIC DNA]</scope>
    <source>
        <strain evidence="1 2">HHB12029</strain>
    </source>
</reference>
<dbReference type="Proteomes" id="UP000077266">
    <property type="component" value="Unassembled WGS sequence"/>
</dbReference>
<dbReference type="AlphaFoldDB" id="A0A165MXR4"/>
<dbReference type="EMBL" id="KV425905">
    <property type="protein sequence ID" value="KZV99916.1"/>
    <property type="molecule type" value="Genomic_DNA"/>
</dbReference>
<dbReference type="InParanoid" id="A0A165MXR4"/>
<proteinExistence type="predicted"/>
<gene>
    <name evidence="1" type="ORF">EXIGLDRAFT_697405</name>
</gene>
<protein>
    <submittedName>
        <fullName evidence="1">Uncharacterized protein</fullName>
    </submittedName>
</protein>
<keyword evidence="2" id="KW-1185">Reference proteome</keyword>
<sequence length="227" mass="25942">MASTVYLWFATFRDTGDHDPPMIGVNPKYGASRTQGKLGHQKPSYMHSVTAKMSLRRGGNTSIREYYGPSTGHSTEHAEQTLNLQIRGRPSLYIRLVSRRSRWHVTEHAAWSVTSRLNKTTYERRLHRRRKSKIAEKYQGFAVKPKGARRCRRTRRFSINLMETTSNLKASAIVADELTPRLSMDVSKSELEAMNLSTSPGIAFIATNYPRTITDPHTFQGIESRDW</sequence>
<accession>A0A165MXR4</accession>